<dbReference type="Proteomes" id="UP001603013">
    <property type="component" value="Unassembled WGS sequence"/>
</dbReference>
<feature type="chain" id="PRO_5046598571" description="Serine/threonine protein kinase" evidence="2">
    <location>
        <begin position="25"/>
        <end position="203"/>
    </location>
</feature>
<feature type="compositionally biased region" description="Low complexity" evidence="1">
    <location>
        <begin position="28"/>
        <end position="47"/>
    </location>
</feature>
<comment type="caution">
    <text evidence="3">The sequence shown here is derived from an EMBL/GenBank/DDBJ whole genome shotgun (WGS) entry which is preliminary data.</text>
</comment>
<organism evidence="3 4">
    <name type="scientific">Streptomyces lateritius</name>
    <dbReference type="NCBI Taxonomy" id="67313"/>
    <lineage>
        <taxon>Bacteria</taxon>
        <taxon>Bacillati</taxon>
        <taxon>Actinomycetota</taxon>
        <taxon>Actinomycetes</taxon>
        <taxon>Kitasatosporales</taxon>
        <taxon>Streptomycetaceae</taxon>
        <taxon>Streptomyces</taxon>
    </lineage>
</organism>
<protein>
    <recommendedName>
        <fullName evidence="5">Serine/threonine protein kinase</fullName>
    </recommendedName>
</protein>
<name>A0ABW6Y7T2_9ACTN</name>
<gene>
    <name evidence="3" type="ORF">ACF05T_05865</name>
</gene>
<evidence type="ECO:0000313" key="3">
    <source>
        <dbReference type="EMBL" id="MFF8275636.1"/>
    </source>
</evidence>
<evidence type="ECO:0008006" key="5">
    <source>
        <dbReference type="Google" id="ProtNLM"/>
    </source>
</evidence>
<evidence type="ECO:0000313" key="4">
    <source>
        <dbReference type="Proteomes" id="UP001603013"/>
    </source>
</evidence>
<feature type="compositionally biased region" description="Low complexity" evidence="1">
    <location>
        <begin position="67"/>
        <end position="90"/>
    </location>
</feature>
<feature type="compositionally biased region" description="Polar residues" evidence="1">
    <location>
        <begin position="193"/>
        <end position="203"/>
    </location>
</feature>
<reference evidence="3 4" key="1">
    <citation type="submission" date="2024-10" db="EMBL/GenBank/DDBJ databases">
        <title>The Natural Products Discovery Center: Release of the First 8490 Sequenced Strains for Exploring Actinobacteria Biosynthetic Diversity.</title>
        <authorList>
            <person name="Kalkreuter E."/>
            <person name="Kautsar S.A."/>
            <person name="Yang D."/>
            <person name="Bader C.D."/>
            <person name="Teijaro C.N."/>
            <person name="Fluegel L."/>
            <person name="Davis C.M."/>
            <person name="Simpson J.R."/>
            <person name="Lauterbach L."/>
            <person name="Steele A.D."/>
            <person name="Gui C."/>
            <person name="Meng S."/>
            <person name="Li G."/>
            <person name="Viehrig K."/>
            <person name="Ye F."/>
            <person name="Su P."/>
            <person name="Kiefer A.F."/>
            <person name="Nichols A."/>
            <person name="Cepeda A.J."/>
            <person name="Yan W."/>
            <person name="Fan B."/>
            <person name="Jiang Y."/>
            <person name="Adhikari A."/>
            <person name="Zheng C.-J."/>
            <person name="Schuster L."/>
            <person name="Cowan T.M."/>
            <person name="Smanski M.J."/>
            <person name="Chevrette M.G."/>
            <person name="De Carvalho L.P.S."/>
            <person name="Shen B."/>
        </authorList>
    </citation>
    <scope>NUCLEOTIDE SEQUENCE [LARGE SCALE GENOMIC DNA]</scope>
    <source>
        <strain evidence="3 4">NPDC015755</strain>
    </source>
</reference>
<accession>A0ABW6Y7T2</accession>
<dbReference type="RefSeq" id="WP_391933263.1">
    <property type="nucleotide sequence ID" value="NZ_JBIBSM010000002.1"/>
</dbReference>
<evidence type="ECO:0000256" key="2">
    <source>
        <dbReference type="SAM" id="SignalP"/>
    </source>
</evidence>
<sequence length="203" mass="20011">MNLRMIGLGAVVVCATLLPLAALAGEATAPGGDAKAGAKTGAGTRTGADGGLLPGLGLGRPAEKASRAPALPASASPSAPPRAQAPARASHCGPELVSPDGIEAQTCVLTEGPDTWARTYYRNATGQRLDAVLTLMGPGGRTVQVRCPVTAQDEPGACETPRERGHGAVSAYSAVSEFAGAGEGDSTPLLLRSGSNTVSGGGS</sequence>
<proteinExistence type="predicted"/>
<keyword evidence="4" id="KW-1185">Reference proteome</keyword>
<feature type="region of interest" description="Disordered" evidence="1">
    <location>
        <begin position="28"/>
        <end position="92"/>
    </location>
</feature>
<keyword evidence="2" id="KW-0732">Signal</keyword>
<evidence type="ECO:0000256" key="1">
    <source>
        <dbReference type="SAM" id="MobiDB-lite"/>
    </source>
</evidence>
<feature type="signal peptide" evidence="2">
    <location>
        <begin position="1"/>
        <end position="24"/>
    </location>
</feature>
<feature type="compositionally biased region" description="Gly residues" evidence="1">
    <location>
        <begin position="48"/>
        <end position="58"/>
    </location>
</feature>
<dbReference type="EMBL" id="JBIBSM010000002">
    <property type="protein sequence ID" value="MFF8275636.1"/>
    <property type="molecule type" value="Genomic_DNA"/>
</dbReference>
<feature type="region of interest" description="Disordered" evidence="1">
    <location>
        <begin position="181"/>
        <end position="203"/>
    </location>
</feature>